<feature type="transmembrane region" description="Helical" evidence="1">
    <location>
        <begin position="104"/>
        <end position="125"/>
    </location>
</feature>
<evidence type="ECO:0000313" key="2">
    <source>
        <dbReference type="EMBL" id="RBO98402.1"/>
    </source>
</evidence>
<protein>
    <submittedName>
        <fullName evidence="2">Putative membrane protein</fullName>
    </submittedName>
</protein>
<reference evidence="2 3" key="1">
    <citation type="submission" date="2018-06" db="EMBL/GenBank/DDBJ databases">
        <title>Freshwater and sediment microbial communities from various areas in North America, analyzing microbe dynamics in response to fracking.</title>
        <authorList>
            <person name="Lamendella R."/>
        </authorList>
    </citation>
    <scope>NUCLEOTIDE SEQUENCE [LARGE SCALE GENOMIC DNA]</scope>
    <source>
        <strain evidence="2 3">97B</strain>
    </source>
</reference>
<dbReference type="AlphaFoldDB" id="A0A366E7V6"/>
<feature type="transmembrane region" description="Helical" evidence="1">
    <location>
        <begin position="72"/>
        <end position="92"/>
    </location>
</feature>
<dbReference type="PANTHER" id="PTHR36974">
    <property type="entry name" value="MEMBRANE PROTEIN-RELATED"/>
    <property type="match status" value="1"/>
</dbReference>
<dbReference type="RefSeq" id="WP_113971544.1">
    <property type="nucleotide sequence ID" value="NZ_QNRJ01000036.1"/>
</dbReference>
<dbReference type="OrthoDB" id="327939at2"/>
<feature type="transmembrane region" description="Helical" evidence="1">
    <location>
        <begin position="47"/>
        <end position="65"/>
    </location>
</feature>
<gene>
    <name evidence="2" type="ORF">DET59_13614</name>
</gene>
<keyword evidence="1" id="KW-0812">Transmembrane</keyword>
<evidence type="ECO:0000313" key="3">
    <source>
        <dbReference type="Proteomes" id="UP000252118"/>
    </source>
</evidence>
<dbReference type="Proteomes" id="UP000252118">
    <property type="component" value="Unassembled WGS sequence"/>
</dbReference>
<sequence>MNKRKKGLKVLGLILFSFFFFLAGVFHFIEAQGFAKMIPEFIPLREEIVYITGMIEFILAILLLIPKTREKAGVVTAIYLVLIFPANIYAAIKGIPAPGNEEANVVLLWVRLLFQPLLIWWVLVVSKIEKNHRFY</sequence>
<keyword evidence="1" id="KW-0472">Membrane</keyword>
<comment type="caution">
    <text evidence="2">The sequence shown here is derived from an EMBL/GenBank/DDBJ whole genome shotgun (WGS) entry which is preliminary data.</text>
</comment>
<evidence type="ECO:0000256" key="1">
    <source>
        <dbReference type="SAM" id="Phobius"/>
    </source>
</evidence>
<proteinExistence type="predicted"/>
<name>A0A366E7V6_9BACI</name>
<accession>A0A366E7V6</accession>
<organism evidence="2 3">
    <name type="scientific">Rossellomorea aquimaris</name>
    <dbReference type="NCBI Taxonomy" id="189382"/>
    <lineage>
        <taxon>Bacteria</taxon>
        <taxon>Bacillati</taxon>
        <taxon>Bacillota</taxon>
        <taxon>Bacilli</taxon>
        <taxon>Bacillales</taxon>
        <taxon>Bacillaceae</taxon>
        <taxon>Rossellomorea</taxon>
    </lineage>
</organism>
<dbReference type="EMBL" id="QNRJ01000036">
    <property type="protein sequence ID" value="RBO98402.1"/>
    <property type="molecule type" value="Genomic_DNA"/>
</dbReference>
<dbReference type="PANTHER" id="PTHR36974:SF1">
    <property type="entry name" value="DOXX FAMILY MEMBRANE PROTEIN"/>
    <property type="match status" value="1"/>
</dbReference>
<keyword evidence="1" id="KW-1133">Transmembrane helix</keyword>